<dbReference type="SUPFAM" id="SSF46785">
    <property type="entry name" value="Winged helix' DNA-binding domain"/>
    <property type="match status" value="1"/>
</dbReference>
<gene>
    <name evidence="3" type="ORF">C8D86_1104</name>
</gene>
<name>A0A370GMT2_9COXI</name>
<reference evidence="3 4" key="1">
    <citation type="submission" date="2018-07" db="EMBL/GenBank/DDBJ databases">
        <title>Genomic Encyclopedia of Type Strains, Phase IV (KMG-IV): sequencing the most valuable type-strain genomes for metagenomic binning, comparative biology and taxonomic classification.</title>
        <authorList>
            <person name="Goeker M."/>
        </authorList>
    </citation>
    <scope>NUCLEOTIDE SEQUENCE [LARGE SCALE GENOMIC DNA]</scope>
    <source>
        <strain evidence="3 4">DSM 16500</strain>
    </source>
</reference>
<dbReference type="GO" id="GO:0006270">
    <property type="term" value="P:DNA replication initiation"/>
    <property type="evidence" value="ECO:0007669"/>
    <property type="project" value="InterPro"/>
</dbReference>
<dbReference type="InterPro" id="IPR036388">
    <property type="entry name" value="WH-like_DNA-bd_sf"/>
</dbReference>
<dbReference type="Pfam" id="PF01051">
    <property type="entry name" value="Rep3_N"/>
    <property type="match status" value="1"/>
</dbReference>
<keyword evidence="4" id="KW-1185">Reference proteome</keyword>
<dbReference type="OrthoDB" id="9122127at2"/>
<dbReference type="InterPro" id="IPR036390">
    <property type="entry name" value="WH_DNA-bd_sf"/>
</dbReference>
<comment type="similarity">
    <text evidence="1">Belongs to the initiator RepB protein family.</text>
</comment>
<dbReference type="Gene3D" id="1.10.10.10">
    <property type="entry name" value="Winged helix-like DNA-binding domain superfamily/Winged helix DNA-binding domain"/>
    <property type="match status" value="2"/>
</dbReference>
<protein>
    <submittedName>
        <fullName evidence="3">Replication initiator protein</fullName>
    </submittedName>
</protein>
<comment type="caution">
    <text evidence="3">The sequence shown here is derived from an EMBL/GenBank/DDBJ whole genome shotgun (WGS) entry which is preliminary data.</text>
</comment>
<sequence>MGRNVTDVGLERKEGKKELKKHAATIHCSNTLSLLQRKITNALLYHAYKELMLKEEHEITVKQLCRLIGYQGNNHAAIKEALKGLISTVIEWNVIHDETGAENWTASSILASVSLQGPLCYYAYSPRMKQLLHSPSMFGKIDLVIQSRFRSSYGLALYENCIRYRGLPHTKWFDMELFKKLMGVPSGKYDIFRDFKRRVLDKAVDEVNTYSDLIVASEFVREGRKVVKVRFKLKERAKKTRLGGRKSAKPAAIADDTLRTKLLNEFGLSEEQADHLQAEYDSQFIWEKITMIESSKPFQEGRIENLAGYLLSAIKHNYQPTKSKSAQLIHLEDAWQTMELEGLKRQVEIIRLDYRTYREKAIDEAIQLLPAKDRQAFMEQFYCFAEPTMRTILRLQHNRYTEENVLESPQMRALLRSYALRELDMLSFVSLEEFVSQQGDDKITAWQKLKSYDPDHPLLRFNE</sequence>
<feature type="domain" description="Initiator Rep protein WH1" evidence="2">
    <location>
        <begin position="19"/>
        <end position="161"/>
    </location>
</feature>
<evidence type="ECO:0000256" key="1">
    <source>
        <dbReference type="ARBA" id="ARBA00038283"/>
    </source>
</evidence>
<dbReference type="Proteomes" id="UP000254720">
    <property type="component" value="Unassembled WGS sequence"/>
</dbReference>
<dbReference type="InterPro" id="IPR000525">
    <property type="entry name" value="Initiator_Rep_WH1"/>
</dbReference>
<evidence type="ECO:0000313" key="4">
    <source>
        <dbReference type="Proteomes" id="UP000254720"/>
    </source>
</evidence>
<organism evidence="3 4">
    <name type="scientific">Aquicella lusitana</name>
    <dbReference type="NCBI Taxonomy" id="254246"/>
    <lineage>
        <taxon>Bacteria</taxon>
        <taxon>Pseudomonadati</taxon>
        <taxon>Pseudomonadota</taxon>
        <taxon>Gammaproteobacteria</taxon>
        <taxon>Legionellales</taxon>
        <taxon>Coxiellaceae</taxon>
        <taxon>Aquicella</taxon>
    </lineage>
</organism>
<accession>A0A370GMT2</accession>
<dbReference type="GO" id="GO:0003887">
    <property type="term" value="F:DNA-directed DNA polymerase activity"/>
    <property type="evidence" value="ECO:0007669"/>
    <property type="project" value="InterPro"/>
</dbReference>
<proteinExistence type="inferred from homology"/>
<dbReference type="RefSeq" id="WP_114834293.1">
    <property type="nucleotide sequence ID" value="NZ_LR699115.1"/>
</dbReference>
<evidence type="ECO:0000313" key="3">
    <source>
        <dbReference type="EMBL" id="RDI43734.1"/>
    </source>
</evidence>
<dbReference type="AlphaFoldDB" id="A0A370GMT2"/>
<dbReference type="EMBL" id="QQAX01000010">
    <property type="protein sequence ID" value="RDI43734.1"/>
    <property type="molecule type" value="Genomic_DNA"/>
</dbReference>
<dbReference type="Pfam" id="PF21205">
    <property type="entry name" value="Rep3_C"/>
    <property type="match status" value="1"/>
</dbReference>
<evidence type="ECO:0000259" key="2">
    <source>
        <dbReference type="Pfam" id="PF01051"/>
    </source>
</evidence>